<dbReference type="SUPFAM" id="SSF47413">
    <property type="entry name" value="lambda repressor-like DNA-binding domains"/>
    <property type="match status" value="1"/>
</dbReference>
<dbReference type="InterPro" id="IPR043917">
    <property type="entry name" value="DUF5753"/>
</dbReference>
<comment type="caution">
    <text evidence="2">The sequence shown here is derived from an EMBL/GenBank/DDBJ whole genome shotgun (WGS) entry which is preliminary data.</text>
</comment>
<dbReference type="GO" id="GO:0003677">
    <property type="term" value="F:DNA binding"/>
    <property type="evidence" value="ECO:0007669"/>
    <property type="project" value="InterPro"/>
</dbReference>
<protein>
    <recommendedName>
        <fullName evidence="1">HTH cro/C1-type domain-containing protein</fullName>
    </recommendedName>
</protein>
<evidence type="ECO:0000259" key="1">
    <source>
        <dbReference type="PROSITE" id="PS50943"/>
    </source>
</evidence>
<dbReference type="EMBL" id="MSIE01000029">
    <property type="protein sequence ID" value="OLF16439.1"/>
    <property type="molecule type" value="Genomic_DNA"/>
</dbReference>
<dbReference type="Proteomes" id="UP000185596">
    <property type="component" value="Unassembled WGS sequence"/>
</dbReference>
<dbReference type="InterPro" id="IPR010982">
    <property type="entry name" value="Lambda_DNA-bd_dom_sf"/>
</dbReference>
<organism evidence="2 3">
    <name type="scientific">Actinophytocola xanthii</name>
    <dbReference type="NCBI Taxonomy" id="1912961"/>
    <lineage>
        <taxon>Bacteria</taxon>
        <taxon>Bacillati</taxon>
        <taxon>Actinomycetota</taxon>
        <taxon>Actinomycetes</taxon>
        <taxon>Pseudonocardiales</taxon>
        <taxon>Pseudonocardiaceae</taxon>
    </lineage>
</organism>
<evidence type="ECO:0000313" key="3">
    <source>
        <dbReference type="Proteomes" id="UP000185596"/>
    </source>
</evidence>
<dbReference type="Pfam" id="PF13560">
    <property type="entry name" value="HTH_31"/>
    <property type="match status" value="1"/>
</dbReference>
<dbReference type="Gene3D" id="1.10.260.40">
    <property type="entry name" value="lambda repressor-like DNA-binding domains"/>
    <property type="match status" value="1"/>
</dbReference>
<dbReference type="STRING" id="1912961.BU204_16475"/>
<proteinExistence type="predicted"/>
<evidence type="ECO:0000313" key="2">
    <source>
        <dbReference type="EMBL" id="OLF16439.1"/>
    </source>
</evidence>
<gene>
    <name evidence="2" type="ORF">BU204_16475</name>
</gene>
<dbReference type="InterPro" id="IPR001387">
    <property type="entry name" value="Cro/C1-type_HTH"/>
</dbReference>
<reference evidence="2 3" key="1">
    <citation type="submission" date="2016-12" db="EMBL/GenBank/DDBJ databases">
        <title>The draft genome sequence of Actinophytocola sp. 11-183.</title>
        <authorList>
            <person name="Wang W."/>
            <person name="Yuan L."/>
        </authorList>
    </citation>
    <scope>NUCLEOTIDE SEQUENCE [LARGE SCALE GENOMIC DNA]</scope>
    <source>
        <strain evidence="2 3">11-183</strain>
    </source>
</reference>
<dbReference type="PROSITE" id="PS50943">
    <property type="entry name" value="HTH_CROC1"/>
    <property type="match status" value="1"/>
</dbReference>
<dbReference type="AlphaFoldDB" id="A0A1Q8CQ25"/>
<name>A0A1Q8CQ25_9PSEU</name>
<sequence length="285" mass="32012">MVLRRVTARVRELGEELRNHRQAAGLSGQQLADRLGWSASKVSRIENGILGVTEVDLVRYVAYCGLPSKEVDRLLELHREPGTSGYWLSERSSALIFHETTATSSTSYDPLLVPGLLQTEEYAAALIGDDRPELVRLRMERQSVLRNRPFEFFVHEQALRLPVGGNRVMNDQLLKLVLASEHPLIAIRVVPGVLGACSALGGEFVLFRYEGHRPLVYLDHGVLGVFLEHESHVAKFYETIVDISHRALSWGQSRDMLAAMANRFDRPEVPPDASHLAKEQLQFRA</sequence>
<keyword evidence="3" id="KW-1185">Reference proteome</keyword>
<dbReference type="Pfam" id="PF19054">
    <property type="entry name" value="DUF5753"/>
    <property type="match status" value="1"/>
</dbReference>
<feature type="domain" description="HTH cro/C1-type" evidence="1">
    <location>
        <begin position="17"/>
        <end position="71"/>
    </location>
</feature>
<dbReference type="SMART" id="SM00530">
    <property type="entry name" value="HTH_XRE"/>
    <property type="match status" value="1"/>
</dbReference>
<accession>A0A1Q8CQ25</accession>
<dbReference type="CDD" id="cd00093">
    <property type="entry name" value="HTH_XRE"/>
    <property type="match status" value="1"/>
</dbReference>